<sequence>MNTAQKTALLIAVILRRSGYKIARITNKEFANMARHFSYSARYFVQVQEHLLEYGVALHEYPGPGYLLINLNCVSVNKTLAFENDTIDFLQDLDEAMLVKELDIIKTKPVEYNEPPSETANELEKFWAFLCELAENKKVITYKDVLEAEELSFTHQRQIIRPLQYIRETCLTKRWPPLDALIINHALGRPKAYKDLDSWEQDRDKVFQFDWGDVLDQFDAERFY</sequence>
<evidence type="ECO:0000313" key="1">
    <source>
        <dbReference type="EMBL" id="UOO90083.1"/>
    </source>
</evidence>
<evidence type="ECO:0000313" key="2">
    <source>
        <dbReference type="Proteomes" id="UP000832011"/>
    </source>
</evidence>
<gene>
    <name evidence="1" type="ORF">LVJ82_03590</name>
</gene>
<organism evidence="1 2">
    <name type="scientific">Vitreoscilla massiliensis</name>
    <dbReference type="NCBI Taxonomy" id="1689272"/>
    <lineage>
        <taxon>Bacteria</taxon>
        <taxon>Pseudomonadati</taxon>
        <taxon>Pseudomonadota</taxon>
        <taxon>Betaproteobacteria</taxon>
        <taxon>Neisseriales</taxon>
        <taxon>Neisseriaceae</taxon>
        <taxon>Vitreoscilla</taxon>
    </lineage>
</organism>
<dbReference type="Proteomes" id="UP000832011">
    <property type="component" value="Chromosome"/>
</dbReference>
<name>A0ABY4E2U8_9NEIS</name>
<dbReference type="RefSeq" id="WP_058356018.1">
    <property type="nucleotide sequence ID" value="NZ_CABKVG010000008.1"/>
</dbReference>
<protein>
    <recommendedName>
        <fullName evidence="3">Transcriptional regulator</fullName>
    </recommendedName>
</protein>
<keyword evidence="2" id="KW-1185">Reference proteome</keyword>
<proteinExistence type="predicted"/>
<accession>A0ABY4E2U8</accession>
<reference evidence="1 2" key="1">
    <citation type="journal article" date="2022" name="Res Sq">
        <title>Evolution of multicellular longitudinally dividing oral cavity symbionts (Neisseriaceae).</title>
        <authorList>
            <person name="Nyongesa S."/>
            <person name="Weber P."/>
            <person name="Bernet E."/>
            <person name="Pullido F."/>
            <person name="Nieckarz M."/>
            <person name="Delaby M."/>
            <person name="Nieves C."/>
            <person name="Viehboeck T."/>
            <person name="Krause N."/>
            <person name="Rivera-Millot A."/>
            <person name="Nakamura A."/>
            <person name="Vischer N."/>
            <person name="VanNieuwenhze M."/>
            <person name="Brun Y."/>
            <person name="Cava F."/>
            <person name="Bulgheresi S."/>
            <person name="Veyrier F."/>
        </authorList>
    </citation>
    <scope>NUCLEOTIDE SEQUENCE [LARGE SCALE GENOMIC DNA]</scope>
    <source>
        <strain evidence="1 2">SN4</strain>
    </source>
</reference>
<evidence type="ECO:0008006" key="3">
    <source>
        <dbReference type="Google" id="ProtNLM"/>
    </source>
</evidence>
<dbReference type="EMBL" id="CP091511">
    <property type="protein sequence ID" value="UOO90083.1"/>
    <property type="molecule type" value="Genomic_DNA"/>
</dbReference>